<dbReference type="AlphaFoldDB" id="A0A1B1YPW4"/>
<dbReference type="STRING" id="1810504.PG2T_00290"/>
<accession>A0A1B1YPW4</accession>
<reference evidence="2" key="1">
    <citation type="submission" date="2016-03" db="EMBL/GenBank/DDBJ databases">
        <title>Complete genome sequence of Solimmundus cernigliae, representing a novel lineage of polycyclic aromatic hydrocarbon degraders within the Gammaproteobacteria.</title>
        <authorList>
            <person name="Singleton D.R."/>
            <person name="Dickey A.N."/>
            <person name="Scholl E.H."/>
            <person name="Wright F.A."/>
            <person name="Aitken M.D."/>
        </authorList>
    </citation>
    <scope>NUCLEOTIDE SEQUENCE [LARGE SCALE GENOMIC DNA]</scope>
    <source>
        <strain evidence="2">TR3.2</strain>
    </source>
</reference>
<dbReference type="InParanoid" id="A0A1B1YPW4"/>
<gene>
    <name evidence="1" type="ORF">PG2T_00290</name>
</gene>
<protein>
    <submittedName>
        <fullName evidence="1">Uncharacterized protein</fullName>
    </submittedName>
</protein>
<dbReference type="OrthoDB" id="6088159at2"/>
<evidence type="ECO:0000313" key="2">
    <source>
        <dbReference type="Proteomes" id="UP000092952"/>
    </source>
</evidence>
<dbReference type="EMBL" id="CP014671">
    <property type="protein sequence ID" value="ANX02788.1"/>
    <property type="molecule type" value="Genomic_DNA"/>
</dbReference>
<proteinExistence type="predicted"/>
<dbReference type="RefSeq" id="WP_068802303.1">
    <property type="nucleotide sequence ID" value="NZ_CP014671.1"/>
</dbReference>
<sequence>MSSIFINVTKSEALEKSPIDKAVTRVAMALARQGLQGALPAGPSLEITFLLACADLQPDFEGMRMGGYTADDPVLRFHAAVPAQLAHSTLAPRYVAAVLDDVLGNAHDYFADRQIPFDGPAWRRVFDAAAVHGEDLSDLTEAALPAL</sequence>
<dbReference type="Proteomes" id="UP000092952">
    <property type="component" value="Chromosome"/>
</dbReference>
<name>A0A1B1YPW4_9GAMM</name>
<organism evidence="1 2">
    <name type="scientific">Immundisolibacter cernigliae</name>
    <dbReference type="NCBI Taxonomy" id="1810504"/>
    <lineage>
        <taxon>Bacteria</taxon>
        <taxon>Pseudomonadati</taxon>
        <taxon>Pseudomonadota</taxon>
        <taxon>Gammaproteobacteria</taxon>
        <taxon>Immundisolibacterales</taxon>
        <taxon>Immundisolibacteraceae</taxon>
        <taxon>Immundisolibacter</taxon>
    </lineage>
</organism>
<keyword evidence="2" id="KW-1185">Reference proteome</keyword>
<evidence type="ECO:0000313" key="1">
    <source>
        <dbReference type="EMBL" id="ANX02788.1"/>
    </source>
</evidence>
<dbReference type="KEGG" id="gbi:PG2T_00290"/>